<evidence type="ECO:0000256" key="1">
    <source>
        <dbReference type="SAM" id="MobiDB-lite"/>
    </source>
</evidence>
<feature type="region of interest" description="Disordered" evidence="1">
    <location>
        <begin position="487"/>
        <end position="506"/>
    </location>
</feature>
<reference evidence="2 4" key="1">
    <citation type="submission" date="2019-07" db="EMBL/GenBank/DDBJ databases">
        <title>Genome sequencing of Bacteroides dorei iSURF_12.</title>
        <authorList>
            <person name="Sevigny J.L."/>
            <person name="Ruoff K.L."/>
            <person name="Price C.E."/>
            <person name="Valls R.A."/>
            <person name="O'Toole G.A."/>
        </authorList>
    </citation>
    <scope>NUCLEOTIDE SEQUENCE [LARGE SCALE GENOMIC DNA]</scope>
    <source>
        <strain evidence="2 4">ANK132K_1B</strain>
    </source>
</reference>
<evidence type="ECO:0000313" key="4">
    <source>
        <dbReference type="Proteomes" id="UP000315833"/>
    </source>
</evidence>
<dbReference type="AlphaFoldDB" id="A0A5C6L0X6"/>
<gene>
    <name evidence="2" type="ORF">FSA04_15310</name>
    <name evidence="3" type="ORF">QNN11_21795</name>
</gene>
<reference evidence="3" key="2">
    <citation type="journal article" date="2023" name="Nat. Commun.">
        <title>Identification of a novel Human Milk Oligosaccharides utilization cluster in the infant gut commensal Bacteroides dorei.</title>
        <authorList>
            <person name="Kijner S."/>
            <person name="Ennis D."/>
            <person name="Shmorak S."/>
            <person name="Florentin A."/>
            <person name="Yassour M."/>
        </authorList>
    </citation>
    <scope>NUCLEOTIDE SEQUENCE</scope>
    <source>
        <strain evidence="3">2</strain>
    </source>
</reference>
<accession>A0A5C6L0X6</accession>
<dbReference type="RefSeq" id="WP_146265110.1">
    <property type="nucleotide sequence ID" value="NZ_VOIF01000019.1"/>
</dbReference>
<dbReference type="Proteomes" id="UP001177934">
    <property type="component" value="Chromosome"/>
</dbReference>
<dbReference type="EMBL" id="CP126056">
    <property type="protein sequence ID" value="WHX09806.1"/>
    <property type="molecule type" value="Genomic_DNA"/>
</dbReference>
<sequence length="535" mass="61763">MKQYFNDPQQEVMYTAAKDSVIVGGRGIGKGLIHAAWNLRNMQRMPGSITGFVGANCKRVLTNTLPSMLIHWENWGFKRDLHWCVGRKPPKSWGWGEPIFEPDNWENILSLYNGSIGYIISQDRSGTSNSHSYDALDIDEAKFIDFEQLKDETLPANRGNKQHFGHHFFHHGMLISSDMPVTKKGSWFLDYEKKCDPELIEVIQGAVFEIWKTKDKIKKLVAAGKEIPAYLRSYLRTLSRDLCRMRSVAVMYKEYSSIWNMQVLGEKWVNDMKRDLPPLTFMTAILCKRIGITRDGFYSSLRSGHKYSATNFSYLDSLEYKFDKLKVPTSLADADVEPQMPICIAFDYNANINWLVAGQPQGRKLRVLKSFFVKYERKLPELVDDFCTYYRHHKRKKVVFYYDSTALGSNYAVNDQDFRWVIAHEFRKRGWQVDEVYIGKPMSHIEKYLLVNRMLSGQANLIPFFNEQNNEDLLISIQTAGVYNGGKDKRGEKLAETEEDRLEGRTDGSDAFDTLCIGCEKFPHTHINLFVTSAL</sequence>
<dbReference type="EMBL" id="VOIF01000019">
    <property type="protein sequence ID" value="TWV68870.1"/>
    <property type="molecule type" value="Genomic_DNA"/>
</dbReference>
<proteinExistence type="predicted"/>
<protein>
    <submittedName>
        <fullName evidence="2">Uncharacterized protein</fullName>
    </submittedName>
</protein>
<evidence type="ECO:0000313" key="3">
    <source>
        <dbReference type="EMBL" id="WHX09806.1"/>
    </source>
</evidence>
<name>A0A5C6L0X6_9BACT</name>
<dbReference type="Proteomes" id="UP000315833">
    <property type="component" value="Unassembled WGS sequence"/>
</dbReference>
<evidence type="ECO:0000313" key="2">
    <source>
        <dbReference type="EMBL" id="TWV68870.1"/>
    </source>
</evidence>
<organism evidence="2 4">
    <name type="scientific">Phocaeicola dorei</name>
    <dbReference type="NCBI Taxonomy" id="357276"/>
    <lineage>
        <taxon>Bacteria</taxon>
        <taxon>Pseudomonadati</taxon>
        <taxon>Bacteroidota</taxon>
        <taxon>Bacteroidia</taxon>
        <taxon>Bacteroidales</taxon>
        <taxon>Bacteroidaceae</taxon>
        <taxon>Phocaeicola</taxon>
    </lineage>
</organism>